<dbReference type="AlphaFoldDB" id="A0A0E9QMV1"/>
<dbReference type="EMBL" id="GBXM01091199">
    <property type="protein sequence ID" value="JAH17378.1"/>
    <property type="molecule type" value="Transcribed_RNA"/>
</dbReference>
<dbReference type="EMBL" id="GBXM01086320">
    <property type="protein sequence ID" value="JAH22257.1"/>
    <property type="molecule type" value="Transcribed_RNA"/>
</dbReference>
<name>A0A0E9QMV1_ANGAN</name>
<organism evidence="1">
    <name type="scientific">Anguilla anguilla</name>
    <name type="common">European freshwater eel</name>
    <name type="synonym">Muraena anguilla</name>
    <dbReference type="NCBI Taxonomy" id="7936"/>
    <lineage>
        <taxon>Eukaryota</taxon>
        <taxon>Metazoa</taxon>
        <taxon>Chordata</taxon>
        <taxon>Craniata</taxon>
        <taxon>Vertebrata</taxon>
        <taxon>Euteleostomi</taxon>
        <taxon>Actinopterygii</taxon>
        <taxon>Neopterygii</taxon>
        <taxon>Teleostei</taxon>
        <taxon>Anguilliformes</taxon>
        <taxon>Anguillidae</taxon>
        <taxon>Anguilla</taxon>
    </lineage>
</organism>
<protein>
    <submittedName>
        <fullName evidence="1">Uncharacterized protein</fullName>
    </submittedName>
</protein>
<sequence>MYTKETMRKQTHEAFSLFICQN</sequence>
<proteinExistence type="predicted"/>
<dbReference type="EMBL" id="GBXM01101098">
    <property type="protein sequence ID" value="JAH07479.1"/>
    <property type="molecule type" value="Transcribed_RNA"/>
</dbReference>
<reference evidence="1" key="1">
    <citation type="submission" date="2014-11" db="EMBL/GenBank/DDBJ databases">
        <authorList>
            <person name="Amaro Gonzalez C."/>
        </authorList>
    </citation>
    <scope>NUCLEOTIDE SEQUENCE</scope>
</reference>
<accession>A0A0E9QMV1</accession>
<reference evidence="1" key="2">
    <citation type="journal article" date="2015" name="Fish Shellfish Immunol.">
        <title>Early steps in the European eel (Anguilla anguilla)-Vibrio vulnificus interaction in the gills: Role of the RtxA13 toxin.</title>
        <authorList>
            <person name="Callol A."/>
            <person name="Pajuelo D."/>
            <person name="Ebbesson L."/>
            <person name="Teles M."/>
            <person name="MacKenzie S."/>
            <person name="Amaro C."/>
        </authorList>
    </citation>
    <scope>NUCLEOTIDE SEQUENCE</scope>
</reference>
<evidence type="ECO:0000313" key="1">
    <source>
        <dbReference type="EMBL" id="JAH17378.1"/>
    </source>
</evidence>
<dbReference type="EMBL" id="GBXM01029201">
    <property type="protein sequence ID" value="JAH79376.1"/>
    <property type="molecule type" value="Transcribed_RNA"/>
</dbReference>